<dbReference type="AlphaFoldDB" id="A0A1M4YHS4"/>
<dbReference type="OrthoDB" id="9798754at2"/>
<keyword evidence="2" id="KW-0540">Nuclease</keyword>
<proteinExistence type="predicted"/>
<gene>
    <name evidence="2" type="ORF">SAMN02745190_01759</name>
</gene>
<protein>
    <submittedName>
        <fullName evidence="2">Very-short-patch-repair endonuclease</fullName>
    </submittedName>
</protein>
<dbReference type="PANTHER" id="PTHR38590">
    <property type="entry name" value="BLL0828 PROTEIN"/>
    <property type="match status" value="1"/>
</dbReference>
<evidence type="ECO:0000313" key="2">
    <source>
        <dbReference type="EMBL" id="SHF05355.1"/>
    </source>
</evidence>
<evidence type="ECO:0000259" key="1">
    <source>
        <dbReference type="Pfam" id="PF04480"/>
    </source>
</evidence>
<keyword evidence="3" id="KW-1185">Reference proteome</keyword>
<dbReference type="PANTHER" id="PTHR38590:SF1">
    <property type="entry name" value="BLL0828 PROTEIN"/>
    <property type="match status" value="1"/>
</dbReference>
<dbReference type="CDD" id="cd01038">
    <property type="entry name" value="Endonuclease_DUF559"/>
    <property type="match status" value="1"/>
</dbReference>
<evidence type="ECO:0000313" key="3">
    <source>
        <dbReference type="Proteomes" id="UP000184404"/>
    </source>
</evidence>
<organism evidence="2 3">
    <name type="scientific">Schwartzia succinivorans DSM 10502</name>
    <dbReference type="NCBI Taxonomy" id="1123243"/>
    <lineage>
        <taxon>Bacteria</taxon>
        <taxon>Bacillati</taxon>
        <taxon>Bacillota</taxon>
        <taxon>Negativicutes</taxon>
        <taxon>Selenomonadales</taxon>
        <taxon>Selenomonadaceae</taxon>
        <taxon>Schwartzia</taxon>
    </lineage>
</organism>
<dbReference type="STRING" id="1123243.SAMN02745190_01759"/>
<dbReference type="EMBL" id="FQUG01000006">
    <property type="protein sequence ID" value="SHF05355.1"/>
    <property type="molecule type" value="Genomic_DNA"/>
</dbReference>
<keyword evidence="2" id="KW-0378">Hydrolase</keyword>
<dbReference type="Proteomes" id="UP000184404">
    <property type="component" value="Unassembled WGS sequence"/>
</dbReference>
<dbReference type="GO" id="GO:0004519">
    <property type="term" value="F:endonuclease activity"/>
    <property type="evidence" value="ECO:0007669"/>
    <property type="project" value="UniProtKB-KW"/>
</dbReference>
<name>A0A1M4YHS4_9FIRM</name>
<dbReference type="SUPFAM" id="SSF52980">
    <property type="entry name" value="Restriction endonuclease-like"/>
    <property type="match status" value="1"/>
</dbReference>
<dbReference type="InterPro" id="IPR047216">
    <property type="entry name" value="Endonuclease_DUF559_bact"/>
</dbReference>
<keyword evidence="2" id="KW-0255">Endonuclease</keyword>
<dbReference type="RefSeq" id="WP_072935901.1">
    <property type="nucleotide sequence ID" value="NZ_FQUG01000006.1"/>
</dbReference>
<dbReference type="InterPro" id="IPR007569">
    <property type="entry name" value="DUF559"/>
</dbReference>
<dbReference type="InterPro" id="IPR011335">
    <property type="entry name" value="Restrct_endonuc-II-like"/>
</dbReference>
<sequence length="122" mass="14734">MSLTYNKKLIPLAKALRTKMTRQERHLWYDFLRNYPIRFQRQKTIDNYIADFYCHKAKLVIEIDGSQHYTEEGLEYDEIRTNILQEYRLEIIRFTNVDIDRNFVNVCQAIDNKVKQVLSTTP</sequence>
<dbReference type="Pfam" id="PF04480">
    <property type="entry name" value="DUF559"/>
    <property type="match status" value="1"/>
</dbReference>
<dbReference type="Gene3D" id="3.40.960.10">
    <property type="entry name" value="VSR Endonuclease"/>
    <property type="match status" value="1"/>
</dbReference>
<reference evidence="2 3" key="1">
    <citation type="submission" date="2016-11" db="EMBL/GenBank/DDBJ databases">
        <authorList>
            <person name="Jaros S."/>
            <person name="Januszkiewicz K."/>
            <person name="Wedrychowicz H."/>
        </authorList>
    </citation>
    <scope>NUCLEOTIDE SEQUENCE [LARGE SCALE GENOMIC DNA]</scope>
    <source>
        <strain evidence="2 3">DSM 10502</strain>
    </source>
</reference>
<accession>A0A1M4YHS4</accession>
<feature type="domain" description="DUF559" evidence="1">
    <location>
        <begin position="11"/>
        <end position="113"/>
    </location>
</feature>